<keyword evidence="4" id="KW-0158">Chromosome</keyword>
<dbReference type="GO" id="GO:0003677">
    <property type="term" value="F:DNA binding"/>
    <property type="evidence" value="ECO:0007669"/>
    <property type="project" value="InterPro"/>
</dbReference>
<organism evidence="8 9">
    <name type="scientific">Rotaria magnacalcarata</name>
    <dbReference type="NCBI Taxonomy" id="392030"/>
    <lineage>
        <taxon>Eukaryota</taxon>
        <taxon>Metazoa</taxon>
        <taxon>Spiralia</taxon>
        <taxon>Gnathifera</taxon>
        <taxon>Rotifera</taxon>
        <taxon>Eurotatoria</taxon>
        <taxon>Bdelloidea</taxon>
        <taxon>Philodinida</taxon>
        <taxon>Philodinidae</taxon>
        <taxon>Rotaria</taxon>
    </lineage>
</organism>
<feature type="coiled-coil region" evidence="6">
    <location>
        <begin position="36"/>
        <end position="79"/>
    </location>
</feature>
<name>A0A816T989_9BILA</name>
<evidence type="ECO:0000313" key="9">
    <source>
        <dbReference type="Proteomes" id="UP000663887"/>
    </source>
</evidence>
<dbReference type="Proteomes" id="UP000663887">
    <property type="component" value="Unassembled WGS sequence"/>
</dbReference>
<keyword evidence="6" id="KW-0175">Coiled coil</keyword>
<feature type="domain" description="Histone H2A C-terminal" evidence="7">
    <location>
        <begin position="114"/>
        <end position="131"/>
    </location>
</feature>
<dbReference type="PRINTS" id="PR00620">
    <property type="entry name" value="HISTONEH2A"/>
</dbReference>
<sequence length="198" mass="23019">MLGKDIFIGSLVRVKGDVDKLATLEDEQKRKCDAAYEAVLKKLKDNKNHLKKLKKLIKIANKEERKFNLSSRVAELNAQERDKKILEHLSRHSQLCCSKIESLFMKCIAINLVQGGVLPNINSCRLPNKRKHEDDTVYMESPHHNLSQSTINIQSQDLIKNSSMKKKVTTEKNDDEDDKHQLIFFFFSSKYMHKRYIC</sequence>
<evidence type="ECO:0000256" key="4">
    <source>
        <dbReference type="ARBA" id="ARBA00022454"/>
    </source>
</evidence>
<dbReference type="InterPro" id="IPR002119">
    <property type="entry name" value="Histone_H2A"/>
</dbReference>
<evidence type="ECO:0000256" key="6">
    <source>
        <dbReference type="SAM" id="Coils"/>
    </source>
</evidence>
<comment type="subcellular location">
    <subcellularLocation>
        <location evidence="2">Chromosome</location>
    </subcellularLocation>
</comment>
<keyword evidence="5" id="KW-0238">DNA-binding</keyword>
<gene>
    <name evidence="8" type="ORF">XDN619_LOCUS16926</name>
</gene>
<proteinExistence type="predicted"/>
<dbReference type="InterPro" id="IPR032454">
    <property type="entry name" value="Histone_H2A_C"/>
</dbReference>
<dbReference type="EMBL" id="CAJNRG010007241">
    <property type="protein sequence ID" value="CAF2092524.1"/>
    <property type="molecule type" value="Genomic_DNA"/>
</dbReference>
<dbReference type="Pfam" id="PF16211">
    <property type="entry name" value="Histone_H2A_C"/>
    <property type="match status" value="1"/>
</dbReference>
<comment type="caution">
    <text evidence="8">The sequence shown here is derived from an EMBL/GenBank/DDBJ whole genome shotgun (WGS) entry which is preliminary data.</text>
</comment>
<comment type="subunit">
    <text evidence="3">The nucleosome is a histone octamer containing two molecules each of H2A, H2B, H3 and H4 assembled in one H3-H4 heterotetramer and two H2A-H2B heterodimers. The octamer wraps approximately 147 bp of DNA.</text>
</comment>
<dbReference type="GO" id="GO:0000786">
    <property type="term" value="C:nucleosome"/>
    <property type="evidence" value="ECO:0007669"/>
    <property type="project" value="UniProtKB-KW"/>
</dbReference>
<evidence type="ECO:0000313" key="8">
    <source>
        <dbReference type="EMBL" id="CAF2092524.1"/>
    </source>
</evidence>
<dbReference type="GO" id="GO:0030527">
    <property type="term" value="F:structural constituent of chromatin"/>
    <property type="evidence" value="ECO:0007669"/>
    <property type="project" value="InterPro"/>
</dbReference>
<reference evidence="8" key="1">
    <citation type="submission" date="2021-02" db="EMBL/GenBank/DDBJ databases">
        <authorList>
            <person name="Nowell W R."/>
        </authorList>
    </citation>
    <scope>NUCLEOTIDE SEQUENCE</scope>
</reference>
<evidence type="ECO:0000256" key="2">
    <source>
        <dbReference type="ARBA" id="ARBA00004286"/>
    </source>
</evidence>
<accession>A0A816T989</accession>
<evidence type="ECO:0000256" key="1">
    <source>
        <dbReference type="ARBA" id="ARBA00002001"/>
    </source>
</evidence>
<evidence type="ECO:0000256" key="3">
    <source>
        <dbReference type="ARBA" id="ARBA00011538"/>
    </source>
</evidence>
<protein>
    <recommendedName>
        <fullName evidence="7">Histone H2A C-terminal domain-containing protein</fullName>
    </recommendedName>
</protein>
<evidence type="ECO:0000259" key="7">
    <source>
        <dbReference type="Pfam" id="PF16211"/>
    </source>
</evidence>
<evidence type="ECO:0000256" key="5">
    <source>
        <dbReference type="ARBA" id="ARBA00023269"/>
    </source>
</evidence>
<dbReference type="AlphaFoldDB" id="A0A816T989"/>
<comment type="function">
    <text evidence="1">Core component of nucleosome. Nucleosomes wrap and compact DNA into chromatin, limiting DNA accessibility to the cellular machineries which require DNA as a template. Histones thereby play a central role in transcription regulation, DNA repair, DNA replication and chromosomal stability. DNA accessibility is regulated via a complex set of post-translational modifications of histones, also called histone code, and nucleosome remodeling.</text>
</comment>
<keyword evidence="5" id="KW-0544">Nucleosome core</keyword>